<feature type="domain" description="EGF-like" evidence="3">
    <location>
        <begin position="37"/>
        <end position="48"/>
    </location>
</feature>
<dbReference type="InterPro" id="IPR042635">
    <property type="entry name" value="MEGF10/SREC1/2-like"/>
</dbReference>
<comment type="caution">
    <text evidence="4">The sequence shown here is derived from an EMBL/GenBank/DDBJ whole genome shotgun (WGS) entry which is preliminary data.</text>
</comment>
<feature type="transmembrane region" description="Helical" evidence="2">
    <location>
        <begin position="156"/>
        <end position="179"/>
    </location>
</feature>
<protein>
    <recommendedName>
        <fullName evidence="3">EGF-like domain-containing protein</fullName>
    </recommendedName>
</protein>
<dbReference type="PROSITE" id="PS00022">
    <property type="entry name" value="EGF_1"/>
    <property type="match status" value="1"/>
</dbReference>
<dbReference type="Proteomes" id="UP000596742">
    <property type="component" value="Unassembled WGS sequence"/>
</dbReference>
<keyword evidence="2" id="KW-0472">Membrane</keyword>
<dbReference type="AlphaFoldDB" id="A0A8B6FT82"/>
<name>A0A8B6FT82_MYTGA</name>
<organism evidence="4 5">
    <name type="scientific">Mytilus galloprovincialis</name>
    <name type="common">Mediterranean mussel</name>
    <dbReference type="NCBI Taxonomy" id="29158"/>
    <lineage>
        <taxon>Eukaryota</taxon>
        <taxon>Metazoa</taxon>
        <taxon>Spiralia</taxon>
        <taxon>Lophotrochozoa</taxon>
        <taxon>Mollusca</taxon>
        <taxon>Bivalvia</taxon>
        <taxon>Autobranchia</taxon>
        <taxon>Pteriomorphia</taxon>
        <taxon>Mytilida</taxon>
        <taxon>Mytiloidea</taxon>
        <taxon>Mytilidae</taxon>
        <taxon>Mytilinae</taxon>
        <taxon>Mytilus</taxon>
    </lineage>
</organism>
<sequence length="237" mass="25067">MTIKDDKCSSGTHGYNCERNCSLGCLDGNCNILDGSCNCRSGYNGTQCEIECTEGTYGLNCNGTCGNCLYGVSCDKMNGSCLNGCSAGYYGSMCTNVCLDGTYGSGCSMNCTHCVNSTCIPKTGNCRSGCVTGWTGEDCSTEITTITYTTNTTTQITLAIVGVIAALFGCGIILFVLVWRRGKKDNYQSHLDTQIIIGEGKKTQHSDTESQPSTSDACGVNEAIHESDDEQITVIGL</sequence>
<evidence type="ECO:0000256" key="2">
    <source>
        <dbReference type="SAM" id="Phobius"/>
    </source>
</evidence>
<evidence type="ECO:0000256" key="1">
    <source>
        <dbReference type="ARBA" id="ARBA00022536"/>
    </source>
</evidence>
<dbReference type="PANTHER" id="PTHR24043">
    <property type="entry name" value="SCAVENGER RECEPTOR CLASS F"/>
    <property type="match status" value="1"/>
</dbReference>
<dbReference type="GO" id="GO:0005044">
    <property type="term" value="F:scavenger receptor activity"/>
    <property type="evidence" value="ECO:0007669"/>
    <property type="project" value="InterPro"/>
</dbReference>
<evidence type="ECO:0000259" key="3">
    <source>
        <dbReference type="PROSITE" id="PS00022"/>
    </source>
</evidence>
<dbReference type="OrthoDB" id="6160470at2759"/>
<dbReference type="InterPro" id="IPR000742">
    <property type="entry name" value="EGF"/>
</dbReference>
<dbReference type="EMBL" id="UYJE01007268">
    <property type="protein sequence ID" value="VDI53157.1"/>
    <property type="molecule type" value="Genomic_DNA"/>
</dbReference>
<accession>A0A8B6FT82</accession>
<dbReference type="PANTHER" id="PTHR24043:SF8">
    <property type="entry name" value="EGF-LIKE DOMAIN-CONTAINING PROTEIN"/>
    <property type="match status" value="1"/>
</dbReference>
<reference evidence="4" key="1">
    <citation type="submission" date="2018-11" db="EMBL/GenBank/DDBJ databases">
        <authorList>
            <person name="Alioto T."/>
            <person name="Alioto T."/>
        </authorList>
    </citation>
    <scope>NUCLEOTIDE SEQUENCE</scope>
</reference>
<evidence type="ECO:0000313" key="4">
    <source>
        <dbReference type="EMBL" id="VDI53157.1"/>
    </source>
</evidence>
<dbReference type="Gene3D" id="2.170.300.10">
    <property type="entry name" value="Tie2 ligand-binding domain superfamily"/>
    <property type="match status" value="1"/>
</dbReference>
<proteinExistence type="predicted"/>
<evidence type="ECO:0000313" key="5">
    <source>
        <dbReference type="Proteomes" id="UP000596742"/>
    </source>
</evidence>
<keyword evidence="1" id="KW-0245">EGF-like domain</keyword>
<keyword evidence="2" id="KW-0812">Transmembrane</keyword>
<keyword evidence="2" id="KW-1133">Transmembrane helix</keyword>
<keyword evidence="5" id="KW-1185">Reference proteome</keyword>
<gene>
    <name evidence="4" type="ORF">MGAL_10B039221</name>
</gene>